<feature type="region of interest" description="Disordered" evidence="19">
    <location>
        <begin position="451"/>
        <end position="494"/>
    </location>
</feature>
<dbReference type="InterPro" id="IPR048999">
    <property type="entry name" value="STT3-PglB_core"/>
</dbReference>
<dbReference type="AlphaFoldDB" id="A0A2P5FSS5"/>
<evidence type="ECO:0000256" key="19">
    <source>
        <dbReference type="SAM" id="MobiDB-lite"/>
    </source>
</evidence>
<keyword evidence="13" id="KW-0460">Magnesium</keyword>
<comment type="pathway">
    <text evidence="4">Protein modification; protein glycosylation.</text>
</comment>
<dbReference type="UniPathway" id="UPA00378"/>
<keyword evidence="14 20" id="KW-1133">Transmembrane helix</keyword>
<keyword evidence="8" id="KW-0328">Glycosyltransferase</keyword>
<evidence type="ECO:0000256" key="14">
    <source>
        <dbReference type="ARBA" id="ARBA00022989"/>
    </source>
</evidence>
<comment type="subcellular location">
    <subcellularLocation>
        <location evidence="3">Endoplasmic reticulum membrane</location>
        <topology evidence="3">Multi-pass membrane protein</topology>
    </subcellularLocation>
</comment>
<evidence type="ECO:0000259" key="22">
    <source>
        <dbReference type="Pfam" id="PF21436"/>
    </source>
</evidence>
<dbReference type="OrthoDB" id="10261066at2759"/>
<keyword evidence="24" id="KW-1185">Reference proteome</keyword>
<evidence type="ECO:0000256" key="12">
    <source>
        <dbReference type="ARBA" id="ARBA00022824"/>
    </source>
</evidence>
<feature type="transmembrane region" description="Helical" evidence="20">
    <location>
        <begin position="365"/>
        <end position="385"/>
    </location>
</feature>
<protein>
    <recommendedName>
        <fullName evidence="7">dolichyl-diphosphooligosaccharide--protein glycotransferase</fullName>
        <ecNumber evidence="7">2.4.99.18</ecNumber>
    </recommendedName>
</protein>
<dbReference type="STRING" id="63057.A0A2P5FSS5"/>
<evidence type="ECO:0000256" key="13">
    <source>
        <dbReference type="ARBA" id="ARBA00022842"/>
    </source>
</evidence>
<feature type="transmembrane region" description="Helical" evidence="20">
    <location>
        <begin position="270"/>
        <end position="288"/>
    </location>
</feature>
<dbReference type="InterPro" id="IPR003674">
    <property type="entry name" value="Oligo_trans_STT3"/>
</dbReference>
<evidence type="ECO:0000256" key="17">
    <source>
        <dbReference type="ARBA" id="ARBA00023211"/>
    </source>
</evidence>
<dbReference type="EMBL" id="JXTC01000011">
    <property type="protein sequence ID" value="POO00846.1"/>
    <property type="molecule type" value="Genomic_DNA"/>
</dbReference>
<evidence type="ECO:0000256" key="10">
    <source>
        <dbReference type="ARBA" id="ARBA00022692"/>
    </source>
</evidence>
<evidence type="ECO:0000256" key="2">
    <source>
        <dbReference type="ARBA" id="ARBA00001946"/>
    </source>
</evidence>
<evidence type="ECO:0000256" key="20">
    <source>
        <dbReference type="SAM" id="Phobius"/>
    </source>
</evidence>
<dbReference type="PANTHER" id="PTHR13872:SF48">
    <property type="entry name" value="DOLICHYL-DIPHOSPHOOLIGOSACCHARIDE--PROTEIN GLYCOSYLTRANSFERASE SUBUNIT STT3A"/>
    <property type="match status" value="1"/>
</dbReference>
<evidence type="ECO:0000256" key="18">
    <source>
        <dbReference type="ARBA" id="ARBA00048829"/>
    </source>
</evidence>
<evidence type="ECO:0000256" key="5">
    <source>
        <dbReference type="ARBA" id="ARBA00010810"/>
    </source>
</evidence>
<feature type="transmembrane region" description="Helical" evidence="20">
    <location>
        <begin position="300"/>
        <end position="324"/>
    </location>
</feature>
<keyword evidence="17" id="KW-0464">Manganese</keyword>
<evidence type="ECO:0000256" key="6">
    <source>
        <dbReference type="ARBA" id="ARBA00011157"/>
    </source>
</evidence>
<reference evidence="24" key="1">
    <citation type="submission" date="2016-06" db="EMBL/GenBank/DDBJ databases">
        <title>Parallel loss of symbiosis genes in relatives of nitrogen-fixing non-legume Parasponia.</title>
        <authorList>
            <person name="Van Velzen R."/>
            <person name="Holmer R."/>
            <person name="Bu F."/>
            <person name="Rutten L."/>
            <person name="Van Zeijl A."/>
            <person name="Liu W."/>
            <person name="Santuari L."/>
            <person name="Cao Q."/>
            <person name="Sharma T."/>
            <person name="Shen D."/>
            <person name="Roswanjaya Y."/>
            <person name="Wardhani T."/>
            <person name="Kalhor M.S."/>
            <person name="Jansen J."/>
            <person name="Van den Hoogen J."/>
            <person name="Gungor B."/>
            <person name="Hartog M."/>
            <person name="Hontelez J."/>
            <person name="Verver J."/>
            <person name="Yang W.-C."/>
            <person name="Schijlen E."/>
            <person name="Repin R."/>
            <person name="Schilthuizen M."/>
            <person name="Schranz E."/>
            <person name="Heidstra R."/>
            <person name="Miyata K."/>
            <person name="Fedorova E."/>
            <person name="Kohlen W."/>
            <person name="Bisseling T."/>
            <person name="Smit S."/>
            <person name="Geurts R."/>
        </authorList>
    </citation>
    <scope>NUCLEOTIDE SEQUENCE [LARGE SCALE GENOMIC DNA]</scope>
    <source>
        <strain evidence="24">cv. RG33-2</strain>
    </source>
</reference>
<feature type="transmembrane region" description="Helical" evidence="20">
    <location>
        <begin position="142"/>
        <end position="160"/>
    </location>
</feature>
<dbReference type="Gene3D" id="3.40.50.12610">
    <property type="match status" value="1"/>
</dbReference>
<feature type="transmembrane region" description="Helical" evidence="20">
    <location>
        <begin position="172"/>
        <end position="197"/>
    </location>
</feature>
<evidence type="ECO:0000256" key="7">
    <source>
        <dbReference type="ARBA" id="ARBA00012605"/>
    </source>
</evidence>
<dbReference type="EC" id="2.4.99.18" evidence="7"/>
<dbReference type="GO" id="GO:0046872">
    <property type="term" value="F:metal ion binding"/>
    <property type="evidence" value="ECO:0007669"/>
    <property type="project" value="UniProtKB-KW"/>
</dbReference>
<keyword evidence="15 20" id="KW-0472">Membrane</keyword>
<dbReference type="PANTHER" id="PTHR13872">
    <property type="entry name" value="DOLICHYL-DIPHOSPHOOLIGOSACCHARIDE--PROTEIN GLYCOSYLTRANSFERASE SUBUNIT"/>
    <property type="match status" value="1"/>
</dbReference>
<dbReference type="Proteomes" id="UP000237000">
    <property type="component" value="Unassembled WGS sequence"/>
</dbReference>
<feature type="domain" description="Oligosaccharyl transferase STT3 N-terminal" evidence="21">
    <location>
        <begin position="19"/>
        <end position="422"/>
    </location>
</feature>
<evidence type="ECO:0000256" key="3">
    <source>
        <dbReference type="ARBA" id="ARBA00004477"/>
    </source>
</evidence>
<name>A0A2P5FSS5_TREOI</name>
<dbReference type="FunCoup" id="A0A2P5FSS5">
    <property type="interactions" value="1463"/>
</dbReference>
<evidence type="ECO:0000313" key="23">
    <source>
        <dbReference type="EMBL" id="POO00846.1"/>
    </source>
</evidence>
<feature type="transmembrane region" description="Helical" evidence="20">
    <location>
        <begin position="20"/>
        <end position="41"/>
    </location>
</feature>
<dbReference type="Pfam" id="PF02516">
    <property type="entry name" value="STT3"/>
    <property type="match status" value="1"/>
</dbReference>
<dbReference type="InterPro" id="IPR048307">
    <property type="entry name" value="STT3_N"/>
</dbReference>
<comment type="similarity">
    <text evidence="5">Belongs to the STT3 family.</text>
</comment>
<feature type="region of interest" description="Disordered" evidence="19">
    <location>
        <begin position="749"/>
        <end position="779"/>
    </location>
</feature>
<gene>
    <name evidence="23" type="ORF">TorRG33x02_034770</name>
</gene>
<feature type="transmembrane region" description="Helical" evidence="20">
    <location>
        <begin position="239"/>
        <end position="264"/>
    </location>
</feature>
<keyword evidence="12" id="KW-0256">Endoplasmic reticulum</keyword>
<keyword evidence="16" id="KW-0325">Glycoprotein</keyword>
<evidence type="ECO:0000256" key="1">
    <source>
        <dbReference type="ARBA" id="ARBA00001936"/>
    </source>
</evidence>
<keyword evidence="11" id="KW-0479">Metal-binding</keyword>
<evidence type="ECO:0000256" key="16">
    <source>
        <dbReference type="ARBA" id="ARBA00023180"/>
    </source>
</evidence>
<dbReference type="InParanoid" id="A0A2P5FSS5"/>
<sequence>MAAAETSNGKTLRNAFGNVFSFFILILIGVLAFSIRLFSVIKYESVIHEFDPYFNYRVTQFLTKSGIYDFWNWFDDRTWYPLGRVIGGTVYPGLTLTAGTIWWFVNSLNIPLSVETVCVFTAPIFSAFASWATYLLTKEVKGTGAGLTAAALLAMVPSYISRSVAGSYDNEAVAIFALIFTFYLYIKTLNTGSLFYATLNAIAYFYMVCSWGGYTFIINLIPMHVLLCIVTGRYSSRLYIAYAPLVVLGTLLAALVPVVGFNAVMTSEHFASFLVFIIIHVVALVYYIKGVLSAKMFKVAVTLILSLGLIVCFAVIAVLIALVASSPTKGWSGRSLSLLDPTYASKYIPIIASVSEHQPPTWPSYFMDINVLAFLVPAGIIACFAPLSDASSFVVLYIVTSVYFSGVMVRLMLVLAPAACILSGIALSEAFEVFTRSIKFQLPGISVKPQVDAGETSSGSTIPENDVSKTDKTEDTLKERPARKNRKKDKEPVAVEKPSIKSKIEKRLLVLPLEASILAIFLLVLLGAFYVVHCVWAAAEAYSAPSIVLTSHSHDGLHVFDDFREAYAWLSHNTEVDDKVASWWDYGYQTTAMANRTVIVDNNTWNNTHIATVGTAMSSPEKAAWEIFNSLDVKYVLVVFGGLVGYPSDDINKFLWMVRIGGGVFPHIKEPDYLRDGQYRIDSQATPTMLNCLMYKLSYYRFVETDGKGFDRVRRTEIGKKYFKLTHFEEVFTTHHWMVRIYKLKPPKNRIRGKTKKSKSKSSGISPKRSGAGKKNPWH</sequence>
<comment type="caution">
    <text evidence="23">The sequence shown here is derived from an EMBL/GenBank/DDBJ whole genome shotgun (WGS) entry which is preliminary data.</text>
</comment>
<keyword evidence="9 23" id="KW-0808">Transferase</keyword>
<feature type="transmembrane region" description="Helical" evidence="20">
    <location>
        <begin position="85"/>
        <end position="105"/>
    </location>
</feature>
<evidence type="ECO:0000313" key="24">
    <source>
        <dbReference type="Proteomes" id="UP000237000"/>
    </source>
</evidence>
<feature type="compositionally biased region" description="Low complexity" evidence="19">
    <location>
        <begin position="761"/>
        <end position="770"/>
    </location>
</feature>
<feature type="compositionally biased region" description="Basic residues" evidence="19">
    <location>
        <begin position="749"/>
        <end position="760"/>
    </location>
</feature>
<comment type="cofactor">
    <cofactor evidence="1">
        <name>Mn(2+)</name>
        <dbReference type="ChEBI" id="CHEBI:29035"/>
    </cofactor>
</comment>
<accession>A0A2P5FSS5</accession>
<keyword evidence="10 20" id="KW-0812">Transmembrane</keyword>
<comment type="subunit">
    <text evidence="6">Component of the oligosaccharyltransferase (OST) complex.</text>
</comment>
<evidence type="ECO:0000256" key="15">
    <source>
        <dbReference type="ARBA" id="ARBA00023136"/>
    </source>
</evidence>
<feature type="transmembrane region" description="Helical" evidence="20">
    <location>
        <begin position="508"/>
        <end position="532"/>
    </location>
</feature>
<dbReference type="FunFam" id="3.40.50.12610:FF:000002">
    <property type="entry name" value="dolichyl-diphosphooligosaccharide--protein glycosyltransferase subunit STT3A"/>
    <property type="match status" value="1"/>
</dbReference>
<dbReference type="GO" id="GO:0004579">
    <property type="term" value="F:dolichyl-diphosphooligosaccharide-protein glycotransferase activity"/>
    <property type="evidence" value="ECO:0007669"/>
    <property type="project" value="UniProtKB-EC"/>
</dbReference>
<organism evidence="23 24">
    <name type="scientific">Trema orientale</name>
    <name type="common">Charcoal tree</name>
    <name type="synonym">Celtis orientalis</name>
    <dbReference type="NCBI Taxonomy" id="63057"/>
    <lineage>
        <taxon>Eukaryota</taxon>
        <taxon>Viridiplantae</taxon>
        <taxon>Streptophyta</taxon>
        <taxon>Embryophyta</taxon>
        <taxon>Tracheophyta</taxon>
        <taxon>Spermatophyta</taxon>
        <taxon>Magnoliopsida</taxon>
        <taxon>eudicotyledons</taxon>
        <taxon>Gunneridae</taxon>
        <taxon>Pentapetalae</taxon>
        <taxon>rosids</taxon>
        <taxon>fabids</taxon>
        <taxon>Rosales</taxon>
        <taxon>Cannabaceae</taxon>
        <taxon>Trema</taxon>
    </lineage>
</organism>
<feature type="transmembrane region" description="Helical" evidence="20">
    <location>
        <begin position="203"/>
        <end position="227"/>
    </location>
</feature>
<proteinExistence type="inferred from homology"/>
<dbReference type="Pfam" id="PF21436">
    <property type="entry name" value="STT3-PglB_core"/>
    <property type="match status" value="1"/>
</dbReference>
<feature type="transmembrane region" description="Helical" evidence="20">
    <location>
        <begin position="392"/>
        <end position="409"/>
    </location>
</feature>
<evidence type="ECO:0000256" key="8">
    <source>
        <dbReference type="ARBA" id="ARBA00022676"/>
    </source>
</evidence>
<evidence type="ECO:0000259" key="21">
    <source>
        <dbReference type="Pfam" id="PF02516"/>
    </source>
</evidence>
<evidence type="ECO:0000256" key="9">
    <source>
        <dbReference type="ARBA" id="ARBA00022679"/>
    </source>
</evidence>
<evidence type="ECO:0000256" key="11">
    <source>
        <dbReference type="ARBA" id="ARBA00022723"/>
    </source>
</evidence>
<evidence type="ECO:0000256" key="4">
    <source>
        <dbReference type="ARBA" id="ARBA00004922"/>
    </source>
</evidence>
<dbReference type="GO" id="GO:0005789">
    <property type="term" value="C:endoplasmic reticulum membrane"/>
    <property type="evidence" value="ECO:0007669"/>
    <property type="project" value="UniProtKB-SubCell"/>
</dbReference>
<feature type="transmembrane region" description="Helical" evidence="20">
    <location>
        <begin position="117"/>
        <end position="136"/>
    </location>
</feature>
<feature type="compositionally biased region" description="Basic and acidic residues" evidence="19">
    <location>
        <begin position="466"/>
        <end position="494"/>
    </location>
</feature>
<comment type="catalytic activity">
    <reaction evidence="18">
        <text>a di-trans,poly-cis-dolichyl diphosphooligosaccharide + L-asparaginyl-[protein] = N(4)-(oligosaccharide-(1-&gt;4)-N-acetyl-beta-D-glucosaminyl-(1-&gt;4)-N-acetyl-beta-D-glucosaminyl)-L-asparaginyl-[protein] + a di-trans,poly-cis-dolichyl diphosphate + H(+)</text>
        <dbReference type="Rhea" id="RHEA:22980"/>
        <dbReference type="Rhea" id="RHEA-COMP:12804"/>
        <dbReference type="Rhea" id="RHEA-COMP:12805"/>
        <dbReference type="Rhea" id="RHEA-COMP:19506"/>
        <dbReference type="Rhea" id="RHEA-COMP:19509"/>
        <dbReference type="ChEBI" id="CHEBI:15378"/>
        <dbReference type="ChEBI" id="CHEBI:50347"/>
        <dbReference type="ChEBI" id="CHEBI:57497"/>
        <dbReference type="ChEBI" id="CHEBI:57570"/>
        <dbReference type="ChEBI" id="CHEBI:132529"/>
        <dbReference type="EC" id="2.4.99.18"/>
    </reaction>
</comment>
<feature type="domain" description="STT3/PglB/AglB core" evidence="22">
    <location>
        <begin position="577"/>
        <end position="636"/>
    </location>
</feature>
<comment type="cofactor">
    <cofactor evidence="2">
        <name>Mg(2+)</name>
        <dbReference type="ChEBI" id="CHEBI:18420"/>
    </cofactor>
</comment>